<proteinExistence type="predicted"/>
<dbReference type="HOGENOM" id="CLU_039939_0_0_11"/>
<dbReference type="KEGG" id="ahe:Arch_0768"/>
<dbReference type="OrthoDB" id="9779267at2"/>
<dbReference type="PANTHER" id="PTHR10151:SF120">
    <property type="entry name" value="BIS(5'-ADENOSYL)-TRIPHOSPHATASE"/>
    <property type="match status" value="1"/>
</dbReference>
<sequence>MTLFDGACVPGDARLDRVLPGVLNSVGMGDDARSRELLGFPQVPRACVVMVDGLGFHNLAQRRGHAPNMRKMGIEQSISTVVPSTTAAGITAFGTGARPGATSMTGYSLRIPGTSRTFSLIKWPDPAVNVCEWQTYPTLFEGLAEPERAVVIQPQKFAQSGLSVAALRGARGLYGESLDDRVELAARALKRDATVAYLYWGDLDAAGHKSGWCSDSWIGELEKLDAGIGLLRRSLPKGTLLIITADHGMIDVTNRIDIADIPALREGIDVVAGEPRAVHLYTTKPDAVAKRWQDAVGDLAWIGTRDSVIAAGVLGPVSDFTRQTMGDVMVFARDAHVFVDSRVQSSTAIGLIGVHGSLTRTEMDIPLITEVI</sequence>
<dbReference type="Pfam" id="PF01663">
    <property type="entry name" value="Phosphodiest"/>
    <property type="match status" value="1"/>
</dbReference>
<dbReference type="InterPro" id="IPR002591">
    <property type="entry name" value="Phosphodiest/P_Trfase"/>
</dbReference>
<dbReference type="AlphaFoldDB" id="D7BNK1"/>
<reference evidence="1 2" key="1">
    <citation type="journal article" date="2010" name="Stand. Genomic Sci.">
        <title>Complete genome sequence of Arcanobacterium haemolyticum type strain (11018).</title>
        <authorList>
            <person name="Yasawong M."/>
            <person name="Teshima H."/>
            <person name="Lapidus A."/>
            <person name="Nolan M."/>
            <person name="Lucas S."/>
            <person name="Glavina Del Rio T."/>
            <person name="Tice H."/>
            <person name="Cheng J."/>
            <person name="Bruce D."/>
            <person name="Detter C."/>
            <person name="Tapia R."/>
            <person name="Han C."/>
            <person name="Goodwin L."/>
            <person name="Pitluck S."/>
            <person name="Liolios K."/>
            <person name="Ivanova N."/>
            <person name="Mavromatis K."/>
            <person name="Mikhailova N."/>
            <person name="Pati A."/>
            <person name="Chen A."/>
            <person name="Palaniappan K."/>
            <person name="Land M."/>
            <person name="Hauser L."/>
            <person name="Chang Y."/>
            <person name="Jeffries C."/>
            <person name="Rohde M."/>
            <person name="Sikorski J."/>
            <person name="Pukall R."/>
            <person name="Goker M."/>
            <person name="Woyke T."/>
            <person name="Bristow J."/>
            <person name="Eisen J."/>
            <person name="Markowitz V."/>
            <person name="Hugenholtz P."/>
            <person name="Kyrpides N."/>
            <person name="Klenk H."/>
        </authorList>
    </citation>
    <scope>NUCLEOTIDE SEQUENCE [LARGE SCALE GENOMIC DNA]</scope>
    <source>
        <strain evidence="2">ATCC 9345 / DSM 20595 / CCUG 17215 / LMG 16163 / NBRC 15585 / NCTC 8452 / 11018</strain>
    </source>
</reference>
<dbReference type="InterPro" id="IPR017850">
    <property type="entry name" value="Alkaline_phosphatase_core_sf"/>
</dbReference>
<dbReference type="RefSeq" id="WP_013169998.1">
    <property type="nucleotide sequence ID" value="NC_014218.1"/>
</dbReference>
<name>D7BNK1_ARCHD</name>
<dbReference type="STRING" id="644284.Arch_0768"/>
<dbReference type="EMBL" id="CP002045">
    <property type="protein sequence ID" value="ADH92500.1"/>
    <property type="molecule type" value="Genomic_DNA"/>
</dbReference>
<protein>
    <submittedName>
        <fullName evidence="1">Type I phosphodiesterase/nucleotide pyrophosphatase</fullName>
    </submittedName>
</protein>
<dbReference type="Proteomes" id="UP000000376">
    <property type="component" value="Chromosome"/>
</dbReference>
<dbReference type="SUPFAM" id="SSF53649">
    <property type="entry name" value="Alkaline phosphatase-like"/>
    <property type="match status" value="1"/>
</dbReference>
<gene>
    <name evidence="1" type="ordered locus">Arch_0768</name>
</gene>
<evidence type="ECO:0000313" key="2">
    <source>
        <dbReference type="Proteomes" id="UP000000376"/>
    </source>
</evidence>
<dbReference type="GO" id="GO:0016787">
    <property type="term" value="F:hydrolase activity"/>
    <property type="evidence" value="ECO:0007669"/>
    <property type="project" value="UniProtKB-ARBA"/>
</dbReference>
<accession>D7BNK1</accession>
<dbReference type="Gene3D" id="3.40.720.10">
    <property type="entry name" value="Alkaline Phosphatase, subunit A"/>
    <property type="match status" value="1"/>
</dbReference>
<evidence type="ECO:0000313" key="1">
    <source>
        <dbReference type="EMBL" id="ADH92500.1"/>
    </source>
</evidence>
<keyword evidence="2" id="KW-1185">Reference proteome</keyword>
<dbReference type="PANTHER" id="PTHR10151">
    <property type="entry name" value="ECTONUCLEOTIDE PYROPHOSPHATASE/PHOSPHODIESTERASE"/>
    <property type="match status" value="1"/>
</dbReference>
<organism evidence="1 2">
    <name type="scientific">Arcanobacterium haemolyticum (strain ATCC 9345 / DSM 20595 / CCM 5947 / CCUG 17215 / LMG 16163 / NBRC 15585 / NCTC 8452 / 11018)</name>
    <dbReference type="NCBI Taxonomy" id="644284"/>
    <lineage>
        <taxon>Bacteria</taxon>
        <taxon>Bacillati</taxon>
        <taxon>Actinomycetota</taxon>
        <taxon>Actinomycetes</taxon>
        <taxon>Actinomycetales</taxon>
        <taxon>Actinomycetaceae</taxon>
        <taxon>Arcanobacterium</taxon>
    </lineage>
</organism>
<dbReference type="eggNOG" id="COG1524">
    <property type="taxonomic scope" value="Bacteria"/>
</dbReference>